<dbReference type="Gene3D" id="1.20.58.1480">
    <property type="match status" value="1"/>
</dbReference>
<dbReference type="SMART" id="SM00464">
    <property type="entry name" value="LON"/>
    <property type="match status" value="1"/>
</dbReference>
<accession>A0A6L3B3B2</accession>
<dbReference type="Gene3D" id="2.30.130.40">
    <property type="entry name" value="LON domain-like"/>
    <property type="match status" value="1"/>
</dbReference>
<dbReference type="InterPro" id="IPR046336">
    <property type="entry name" value="Lon_prtase_N_sf"/>
</dbReference>
<evidence type="ECO:0000313" key="2">
    <source>
        <dbReference type="EMBL" id="KAA0686556.1"/>
    </source>
</evidence>
<evidence type="ECO:0000259" key="1">
    <source>
        <dbReference type="PROSITE" id="PS51787"/>
    </source>
</evidence>
<name>A0A6L3B3B2_AZOBR</name>
<dbReference type="EMBL" id="QOKV01000004">
    <property type="protein sequence ID" value="KAA0686556.1"/>
    <property type="molecule type" value="Genomic_DNA"/>
</dbReference>
<protein>
    <submittedName>
        <fullName evidence="2">Peptidase S16</fullName>
    </submittedName>
</protein>
<dbReference type="RefSeq" id="WP_149164411.1">
    <property type="nucleotide sequence ID" value="NZ_QOKV01000004.1"/>
</dbReference>
<dbReference type="PANTHER" id="PTHR46732">
    <property type="entry name" value="ATP-DEPENDENT PROTEASE LA (LON) DOMAIN PROTEIN"/>
    <property type="match status" value="1"/>
</dbReference>
<dbReference type="Proteomes" id="UP000476837">
    <property type="component" value="Unassembled WGS sequence"/>
</dbReference>
<evidence type="ECO:0000313" key="3">
    <source>
        <dbReference type="Proteomes" id="UP000476837"/>
    </source>
</evidence>
<dbReference type="SUPFAM" id="SSF88697">
    <property type="entry name" value="PUA domain-like"/>
    <property type="match status" value="1"/>
</dbReference>
<gene>
    <name evidence="2" type="ORF">DS837_08815</name>
</gene>
<dbReference type="PANTHER" id="PTHR46732:SF8">
    <property type="entry name" value="ATP-DEPENDENT PROTEASE LA (LON) DOMAIN PROTEIN"/>
    <property type="match status" value="1"/>
</dbReference>
<sequence>MSRNPIDPSPDRFPRQLPIFPLAGVLLLPRGRLPLNIFEPRYLAMVEDALAGDRMIGMVQPTDPACRLREPAVYGTGCAGRITSFAETEDGRYIITLTGVSRFAIMRELEGQRGYRRVAADWDRFSGDLIDPLERGGAMGDGCALDRPRLLAGLKGYFRMQGLSVDWKAIDGTPDERLVTSLAMICPFSPSEKQALLETPDLPERAKLLIALVEMAILDGHEGDGGGALRH</sequence>
<dbReference type="AlphaFoldDB" id="A0A6L3B3B2"/>
<dbReference type="Pfam" id="PF02190">
    <property type="entry name" value="LON_substr_bdg"/>
    <property type="match status" value="1"/>
</dbReference>
<proteinExistence type="predicted"/>
<organism evidence="2 3">
    <name type="scientific">Azospirillum brasilense</name>
    <dbReference type="NCBI Taxonomy" id="192"/>
    <lineage>
        <taxon>Bacteria</taxon>
        <taxon>Pseudomonadati</taxon>
        <taxon>Pseudomonadota</taxon>
        <taxon>Alphaproteobacteria</taxon>
        <taxon>Rhodospirillales</taxon>
        <taxon>Azospirillaceae</taxon>
        <taxon>Azospirillum</taxon>
    </lineage>
</organism>
<reference evidence="2 3" key="1">
    <citation type="submission" date="2018-07" db="EMBL/GenBank/DDBJ databases">
        <title>Genome sequence of Roseomonas fauriae ATCC 49958.</title>
        <authorList>
            <person name="Sant'Anna F.H."/>
            <person name="Baldani J.I."/>
            <person name="Zilli J.E."/>
            <person name="Reis V.M."/>
            <person name="Hartmann A."/>
            <person name="Cruz L."/>
            <person name="de Souza E.M."/>
            <person name="de Oliveira Pedrosa F."/>
            <person name="Passaglia L.M.P."/>
        </authorList>
    </citation>
    <scope>NUCLEOTIDE SEQUENCE [LARGE SCALE GENOMIC DNA]</scope>
    <source>
        <strain evidence="2 3">ATCC 49958</strain>
    </source>
</reference>
<dbReference type="InterPro" id="IPR003111">
    <property type="entry name" value="Lon_prtase_N"/>
</dbReference>
<comment type="caution">
    <text evidence="2">The sequence shown here is derived from an EMBL/GenBank/DDBJ whole genome shotgun (WGS) entry which is preliminary data.</text>
</comment>
<dbReference type="InterPro" id="IPR015947">
    <property type="entry name" value="PUA-like_sf"/>
</dbReference>
<feature type="domain" description="Lon N-terminal" evidence="1">
    <location>
        <begin position="17"/>
        <end position="217"/>
    </location>
</feature>
<dbReference type="PROSITE" id="PS51787">
    <property type="entry name" value="LON_N"/>
    <property type="match status" value="1"/>
</dbReference>